<keyword evidence="2" id="KW-1185">Reference proteome</keyword>
<name>A0A1I7GL81_9FLAO</name>
<evidence type="ECO:0000313" key="2">
    <source>
        <dbReference type="Proteomes" id="UP000199138"/>
    </source>
</evidence>
<dbReference type="RefSeq" id="WP_177229093.1">
    <property type="nucleotide sequence ID" value="NZ_FPBK01000005.1"/>
</dbReference>
<dbReference type="AlphaFoldDB" id="A0A1I7GL81"/>
<reference evidence="1 2" key="1">
    <citation type="submission" date="2016-10" db="EMBL/GenBank/DDBJ databases">
        <authorList>
            <person name="de Groot N.N."/>
        </authorList>
    </citation>
    <scope>NUCLEOTIDE SEQUENCE [LARGE SCALE GENOMIC DNA]</scope>
    <source>
        <strain evidence="1 2">CGMCC 1.12333</strain>
    </source>
</reference>
<dbReference type="STRING" id="1224947.SAMN05216480_10551"/>
<accession>A0A1I7GL81</accession>
<dbReference type="EMBL" id="FPBK01000005">
    <property type="protein sequence ID" value="SFU49188.1"/>
    <property type="molecule type" value="Genomic_DNA"/>
</dbReference>
<evidence type="ECO:0000313" key="1">
    <source>
        <dbReference type="EMBL" id="SFU49188.1"/>
    </source>
</evidence>
<proteinExistence type="predicted"/>
<sequence>MKTQKQKSLKRAYDVFYFWFTVLLELDDMNDPEFRKEYLQALETLNSLKDEVKAS</sequence>
<protein>
    <submittedName>
        <fullName evidence="1">Uncharacterized protein</fullName>
    </submittedName>
</protein>
<gene>
    <name evidence="1" type="ORF">SAMN05216480_10551</name>
</gene>
<organism evidence="1 2">
    <name type="scientific">Pustulibacterium marinum</name>
    <dbReference type="NCBI Taxonomy" id="1224947"/>
    <lineage>
        <taxon>Bacteria</taxon>
        <taxon>Pseudomonadati</taxon>
        <taxon>Bacteroidota</taxon>
        <taxon>Flavobacteriia</taxon>
        <taxon>Flavobacteriales</taxon>
        <taxon>Flavobacteriaceae</taxon>
        <taxon>Pustulibacterium</taxon>
    </lineage>
</organism>
<dbReference type="Proteomes" id="UP000199138">
    <property type="component" value="Unassembled WGS sequence"/>
</dbReference>